<reference evidence="1 2" key="1">
    <citation type="journal article" date="2021" name="BMC Genomics">
        <title>Datura genome reveals duplications of psychoactive alkaloid biosynthetic genes and high mutation rate following tissue culture.</title>
        <authorList>
            <person name="Rajewski A."/>
            <person name="Carter-House D."/>
            <person name="Stajich J."/>
            <person name="Litt A."/>
        </authorList>
    </citation>
    <scope>NUCLEOTIDE SEQUENCE [LARGE SCALE GENOMIC DNA]</scope>
    <source>
        <strain evidence="1">AR-01</strain>
    </source>
</reference>
<organism evidence="1 2">
    <name type="scientific">Datura stramonium</name>
    <name type="common">Jimsonweed</name>
    <name type="synonym">Common thornapple</name>
    <dbReference type="NCBI Taxonomy" id="4076"/>
    <lineage>
        <taxon>Eukaryota</taxon>
        <taxon>Viridiplantae</taxon>
        <taxon>Streptophyta</taxon>
        <taxon>Embryophyta</taxon>
        <taxon>Tracheophyta</taxon>
        <taxon>Spermatophyta</taxon>
        <taxon>Magnoliopsida</taxon>
        <taxon>eudicotyledons</taxon>
        <taxon>Gunneridae</taxon>
        <taxon>Pentapetalae</taxon>
        <taxon>asterids</taxon>
        <taxon>lamiids</taxon>
        <taxon>Solanales</taxon>
        <taxon>Solanaceae</taxon>
        <taxon>Solanoideae</taxon>
        <taxon>Datureae</taxon>
        <taxon>Datura</taxon>
    </lineage>
</organism>
<protein>
    <submittedName>
        <fullName evidence="1">Uncharacterized protein</fullName>
    </submittedName>
</protein>
<name>A0ABS8RSV6_DATST</name>
<proteinExistence type="predicted"/>
<comment type="caution">
    <text evidence="1">The sequence shown here is derived from an EMBL/GenBank/DDBJ whole genome shotgun (WGS) entry which is preliminary data.</text>
</comment>
<accession>A0ABS8RSV6</accession>
<keyword evidence="2" id="KW-1185">Reference proteome</keyword>
<evidence type="ECO:0000313" key="2">
    <source>
        <dbReference type="Proteomes" id="UP000823775"/>
    </source>
</evidence>
<sequence length="85" mass="9868">MTQPCEPQIEAWSFLHQHIAPTYIQWRRVMRQYESLFFPIQFLHQRKLRLDDSGIANKAAVKKTTLALTLACVRSNIGLRSSPVN</sequence>
<evidence type="ECO:0000313" key="1">
    <source>
        <dbReference type="EMBL" id="MCD7449753.1"/>
    </source>
</evidence>
<dbReference type="Proteomes" id="UP000823775">
    <property type="component" value="Unassembled WGS sequence"/>
</dbReference>
<gene>
    <name evidence="1" type="ORF">HAX54_001322</name>
</gene>
<dbReference type="EMBL" id="JACEIK010000105">
    <property type="protein sequence ID" value="MCD7449753.1"/>
    <property type="molecule type" value="Genomic_DNA"/>
</dbReference>